<evidence type="ECO:0000259" key="5">
    <source>
        <dbReference type="PROSITE" id="PS51832"/>
    </source>
</evidence>
<keyword evidence="2" id="KW-0812">Transmembrane</keyword>
<dbReference type="Pfam" id="PF00989">
    <property type="entry name" value="PAS"/>
    <property type="match status" value="1"/>
</dbReference>
<evidence type="ECO:0000256" key="2">
    <source>
        <dbReference type="SAM" id="Phobius"/>
    </source>
</evidence>
<dbReference type="PROSITE" id="PS51832">
    <property type="entry name" value="HD_GYP"/>
    <property type="match status" value="1"/>
</dbReference>
<dbReference type="InterPro" id="IPR037522">
    <property type="entry name" value="HD_GYP_dom"/>
</dbReference>
<dbReference type="InterPro" id="IPR003607">
    <property type="entry name" value="HD/PDEase_dom"/>
</dbReference>
<reference evidence="6 7" key="1">
    <citation type="submission" date="2020-11" db="EMBL/GenBank/DDBJ databases">
        <title>Fusibacter basophilias sp. nov.</title>
        <authorList>
            <person name="Qiu D."/>
        </authorList>
    </citation>
    <scope>NUCLEOTIDE SEQUENCE [LARGE SCALE GENOMIC DNA]</scope>
    <source>
        <strain evidence="6 7">Q10-2</strain>
    </source>
</reference>
<dbReference type="InterPro" id="IPR006674">
    <property type="entry name" value="HD_domain"/>
</dbReference>
<dbReference type="Proteomes" id="UP000614200">
    <property type="component" value="Unassembled WGS sequence"/>
</dbReference>
<dbReference type="InterPro" id="IPR029016">
    <property type="entry name" value="GAF-like_dom_sf"/>
</dbReference>
<keyword evidence="1" id="KW-0175">Coiled coil</keyword>
<dbReference type="NCBIfam" id="TIGR00229">
    <property type="entry name" value="sensory_box"/>
    <property type="match status" value="1"/>
</dbReference>
<dbReference type="SUPFAM" id="SSF55781">
    <property type="entry name" value="GAF domain-like"/>
    <property type="match status" value="1"/>
</dbReference>
<feature type="domain" description="HD" evidence="4">
    <location>
        <begin position="599"/>
        <end position="721"/>
    </location>
</feature>
<dbReference type="PANTHER" id="PTHR43155">
    <property type="entry name" value="CYCLIC DI-GMP PHOSPHODIESTERASE PA4108-RELATED"/>
    <property type="match status" value="1"/>
</dbReference>
<dbReference type="NCBIfam" id="TIGR00277">
    <property type="entry name" value="HDIG"/>
    <property type="match status" value="1"/>
</dbReference>
<dbReference type="SUPFAM" id="SSF109604">
    <property type="entry name" value="HD-domain/PDEase-like"/>
    <property type="match status" value="1"/>
</dbReference>
<keyword evidence="2" id="KW-0472">Membrane</keyword>
<feature type="domain" description="PAS" evidence="3">
    <location>
        <begin position="301"/>
        <end position="349"/>
    </location>
</feature>
<evidence type="ECO:0000259" key="3">
    <source>
        <dbReference type="PROSITE" id="PS50112"/>
    </source>
</evidence>
<dbReference type="PROSITE" id="PS51831">
    <property type="entry name" value="HD"/>
    <property type="match status" value="1"/>
</dbReference>
<gene>
    <name evidence="6" type="ORF">ISU02_20365</name>
</gene>
<accession>A0ABR9ZYC1</accession>
<evidence type="ECO:0000256" key="1">
    <source>
        <dbReference type="SAM" id="Coils"/>
    </source>
</evidence>
<dbReference type="PROSITE" id="PS50112">
    <property type="entry name" value="PAS"/>
    <property type="match status" value="1"/>
</dbReference>
<name>A0ABR9ZYC1_9FIRM</name>
<sequence>MKIKYYNFQKWLIFTIILIPMILWSLSAYFYLDGYFEEKKIAKANVEIDQLANQVFLNLENCLRQMTFTQKMDSINQVVSIKESSDFLSDLDQSPASYEIELDSSQNRFIIHMERPDSKDPVVQYMPFESIHFSNRTFNVTSNEKAHLKLGEMQIVNDDYYKAVRSEKLNLEIVVKIPVENELRPSYWLWGSLVILVNIVIFLLFNSILKRKQYPLNQLIKILDLIKKGQYKKENRIQPDYDGRLEQLIDEIIEIEADLEKEIETLKASCEKYRADMDALLEKSKALKREHDQYFTDMATKEALNDVLFDAINEIIFIINKEGIILEVNCAFENKLGFKREEIVGKSILSIVMDNSKALTDLTTHYPEPLFLNFRMNSFDSQISQFLNVKVEALTNGSYLYVGKSINDEIALQSRILRKNRELEYINQINSSLISNWGLKELLINIINRIDYLFNIVSGTIRIKNDDGVWELKAQTEKGDFYHEMNIKDINAYYESDVILDSEIKIIDVDDTYREKHHYSESLKQILIAPMETDGEIISILSIGIEHELTSNDINILKMFKNQASVVIQRALLYDQLRKQYFNTIHALVNVIEAKDKYTEGHSRRVSRFSVEIALEMGYSNEELENIEIAGLLHDVGKVGIHQSILTKQGKLSQEEYEIIKEHPEKGIQILKSIKLDSQIVEGILYHHVRYDLKGYPSRHTLKELPEYAAIIGVADAFDAITSERSYSKAKTIFEALEELIRNRGTQFSPIIIDAFERILKKSPDKIQNIIDDLCL</sequence>
<dbReference type="RefSeq" id="WP_194703693.1">
    <property type="nucleotide sequence ID" value="NZ_JADKNH010000016.1"/>
</dbReference>
<dbReference type="Gene3D" id="3.30.450.20">
    <property type="entry name" value="PAS domain"/>
    <property type="match status" value="1"/>
</dbReference>
<dbReference type="SMART" id="SM00471">
    <property type="entry name" value="HDc"/>
    <property type="match status" value="1"/>
</dbReference>
<dbReference type="SMART" id="SM00091">
    <property type="entry name" value="PAS"/>
    <property type="match status" value="1"/>
</dbReference>
<dbReference type="SUPFAM" id="SSF55785">
    <property type="entry name" value="PYP-like sensor domain (PAS domain)"/>
    <property type="match status" value="1"/>
</dbReference>
<dbReference type="InterPro" id="IPR000014">
    <property type="entry name" value="PAS"/>
</dbReference>
<evidence type="ECO:0000259" key="4">
    <source>
        <dbReference type="PROSITE" id="PS51831"/>
    </source>
</evidence>
<dbReference type="CDD" id="cd00130">
    <property type="entry name" value="PAS"/>
    <property type="match status" value="1"/>
</dbReference>
<feature type="domain" description="HD-GYP" evidence="5">
    <location>
        <begin position="577"/>
        <end position="772"/>
    </location>
</feature>
<organism evidence="6 7">
    <name type="scientific">Fusibacter ferrireducens</name>
    <dbReference type="NCBI Taxonomy" id="2785058"/>
    <lineage>
        <taxon>Bacteria</taxon>
        <taxon>Bacillati</taxon>
        <taxon>Bacillota</taxon>
        <taxon>Clostridia</taxon>
        <taxon>Eubacteriales</taxon>
        <taxon>Eubacteriales Family XII. Incertae Sedis</taxon>
        <taxon>Fusibacter</taxon>
    </lineage>
</organism>
<dbReference type="Gene3D" id="3.30.450.40">
    <property type="match status" value="1"/>
</dbReference>
<protein>
    <submittedName>
        <fullName evidence="6">HD domain-containing protein</fullName>
    </submittedName>
</protein>
<proteinExistence type="predicted"/>
<evidence type="ECO:0000313" key="6">
    <source>
        <dbReference type="EMBL" id="MBF4695454.1"/>
    </source>
</evidence>
<dbReference type="PANTHER" id="PTHR43155:SF2">
    <property type="entry name" value="CYCLIC DI-GMP PHOSPHODIESTERASE PA4108"/>
    <property type="match status" value="1"/>
</dbReference>
<dbReference type="Gene3D" id="1.10.3210.10">
    <property type="entry name" value="Hypothetical protein af1432"/>
    <property type="match status" value="1"/>
</dbReference>
<comment type="caution">
    <text evidence="6">The sequence shown here is derived from an EMBL/GenBank/DDBJ whole genome shotgun (WGS) entry which is preliminary data.</text>
</comment>
<keyword evidence="7" id="KW-1185">Reference proteome</keyword>
<dbReference type="InterPro" id="IPR013767">
    <property type="entry name" value="PAS_fold"/>
</dbReference>
<feature type="transmembrane region" description="Helical" evidence="2">
    <location>
        <begin position="12"/>
        <end position="32"/>
    </location>
</feature>
<keyword evidence="2" id="KW-1133">Transmembrane helix</keyword>
<dbReference type="EMBL" id="JADKNH010000016">
    <property type="protein sequence ID" value="MBF4695454.1"/>
    <property type="molecule type" value="Genomic_DNA"/>
</dbReference>
<dbReference type="Pfam" id="PF13487">
    <property type="entry name" value="HD_5"/>
    <property type="match status" value="1"/>
</dbReference>
<evidence type="ECO:0000313" key="7">
    <source>
        <dbReference type="Proteomes" id="UP000614200"/>
    </source>
</evidence>
<feature type="transmembrane region" description="Helical" evidence="2">
    <location>
        <begin position="187"/>
        <end position="209"/>
    </location>
</feature>
<feature type="coiled-coil region" evidence="1">
    <location>
        <begin position="245"/>
        <end position="290"/>
    </location>
</feature>
<dbReference type="CDD" id="cd00077">
    <property type="entry name" value="HDc"/>
    <property type="match status" value="1"/>
</dbReference>
<dbReference type="InterPro" id="IPR006675">
    <property type="entry name" value="HDIG_dom"/>
</dbReference>
<dbReference type="InterPro" id="IPR035965">
    <property type="entry name" value="PAS-like_dom_sf"/>
</dbReference>